<accession>A0AA37WGV5</accession>
<keyword evidence="3" id="KW-1185">Reference proteome</keyword>
<dbReference type="InterPro" id="IPR050767">
    <property type="entry name" value="Sel1_AlgK"/>
</dbReference>
<evidence type="ECO:0000313" key="2">
    <source>
        <dbReference type="EMBL" id="GLR69332.1"/>
    </source>
</evidence>
<reference evidence="2" key="2">
    <citation type="submission" date="2023-01" db="EMBL/GenBank/DDBJ databases">
        <title>Draft genome sequence of Agaribacter marinus strain NBRC 110023.</title>
        <authorList>
            <person name="Sun Q."/>
            <person name="Mori K."/>
        </authorList>
    </citation>
    <scope>NUCLEOTIDE SEQUENCE</scope>
    <source>
        <strain evidence="2">NBRC 110023</strain>
    </source>
</reference>
<organism evidence="2 3">
    <name type="scientific">Agaribacter marinus</name>
    <dbReference type="NCBI Taxonomy" id="1431249"/>
    <lineage>
        <taxon>Bacteria</taxon>
        <taxon>Pseudomonadati</taxon>
        <taxon>Pseudomonadota</taxon>
        <taxon>Gammaproteobacteria</taxon>
        <taxon>Alteromonadales</taxon>
        <taxon>Alteromonadaceae</taxon>
        <taxon>Agaribacter</taxon>
    </lineage>
</organism>
<evidence type="ECO:0000256" key="1">
    <source>
        <dbReference type="SAM" id="SignalP"/>
    </source>
</evidence>
<dbReference type="AlphaFoldDB" id="A0AA37WGV5"/>
<dbReference type="EMBL" id="BSOT01000002">
    <property type="protein sequence ID" value="GLR69332.1"/>
    <property type="molecule type" value="Genomic_DNA"/>
</dbReference>
<dbReference type="RefSeq" id="WP_284215662.1">
    <property type="nucleotide sequence ID" value="NZ_BSOT01000002.1"/>
</dbReference>
<evidence type="ECO:0000313" key="3">
    <source>
        <dbReference type="Proteomes" id="UP001156601"/>
    </source>
</evidence>
<reference evidence="2" key="1">
    <citation type="journal article" date="2014" name="Int. J. Syst. Evol. Microbiol.">
        <title>Complete genome sequence of Corynebacterium casei LMG S-19264T (=DSM 44701T), isolated from a smear-ripened cheese.</title>
        <authorList>
            <consortium name="US DOE Joint Genome Institute (JGI-PGF)"/>
            <person name="Walter F."/>
            <person name="Albersmeier A."/>
            <person name="Kalinowski J."/>
            <person name="Ruckert C."/>
        </authorList>
    </citation>
    <scope>NUCLEOTIDE SEQUENCE</scope>
    <source>
        <strain evidence="2">NBRC 110023</strain>
    </source>
</reference>
<keyword evidence="1" id="KW-0732">Signal</keyword>
<sequence>MSMFKSSKSWLIVAAYFFIVPAYANGTSTFIADEFYKNGEYLKAKQAYAEIAPLGSPHAYYQLGRIHYEGLGTEQDLLSAIVYFSLAAEYQFIDAEKAAMALLTALPASDQIAARKLVSQYKEKYGKAVLASKYFPEIKHESLANTLSFGGEGILQIDYRDPELFLDDFSVGVTTFDDEFGFFEDDNYLRGSDNSSAQPFSREKQFEERTPNRLLRDLEPFIIVDYDLAPDGSIRNIREVDTFGYNIPRLLQQLSRHSAPAPVYDGKRTYFTGRAFLGIAAMTKWEVQQREAYIFSYIKRKARQLKKSEDIEDLFQYAVALQNFRWLPQAENESIEIMEKVAKTGHVIAQFELGARMYREQRDIPKAIEWIIAASQHGYAPAAYMLGHILQNSPWVINDEKKALFWYQRAATEGSPHATLKAAELLLLAKNAELHDVEQAQAYLRSIETSQEKNPEYYFLRAVARKNASQRDMQLVVKDIQKAISRGKTLHWDVSYWESLLDAWTTGRVLIKDL</sequence>
<dbReference type="PANTHER" id="PTHR11102:SF160">
    <property type="entry name" value="ERAD-ASSOCIATED E3 UBIQUITIN-PROTEIN LIGASE COMPONENT HRD3"/>
    <property type="match status" value="1"/>
</dbReference>
<protein>
    <recommendedName>
        <fullName evidence="4">Sel1 repeat-containing protein</fullName>
    </recommendedName>
</protein>
<evidence type="ECO:0008006" key="4">
    <source>
        <dbReference type="Google" id="ProtNLM"/>
    </source>
</evidence>
<dbReference type="InterPro" id="IPR006597">
    <property type="entry name" value="Sel1-like"/>
</dbReference>
<gene>
    <name evidence="2" type="ORF">GCM10007852_02400</name>
</gene>
<dbReference type="Gene3D" id="1.25.40.10">
    <property type="entry name" value="Tetratricopeptide repeat domain"/>
    <property type="match status" value="2"/>
</dbReference>
<dbReference type="SMART" id="SM00671">
    <property type="entry name" value="SEL1"/>
    <property type="match status" value="3"/>
</dbReference>
<dbReference type="SUPFAM" id="SSF81901">
    <property type="entry name" value="HCP-like"/>
    <property type="match status" value="2"/>
</dbReference>
<proteinExistence type="predicted"/>
<dbReference type="PANTHER" id="PTHR11102">
    <property type="entry name" value="SEL-1-LIKE PROTEIN"/>
    <property type="match status" value="1"/>
</dbReference>
<dbReference type="InterPro" id="IPR011990">
    <property type="entry name" value="TPR-like_helical_dom_sf"/>
</dbReference>
<dbReference type="Pfam" id="PF08238">
    <property type="entry name" value="Sel1"/>
    <property type="match status" value="3"/>
</dbReference>
<feature type="chain" id="PRO_5041338123" description="Sel1 repeat-containing protein" evidence="1">
    <location>
        <begin position="25"/>
        <end position="514"/>
    </location>
</feature>
<comment type="caution">
    <text evidence="2">The sequence shown here is derived from an EMBL/GenBank/DDBJ whole genome shotgun (WGS) entry which is preliminary data.</text>
</comment>
<name>A0AA37WGV5_9ALTE</name>
<dbReference type="Proteomes" id="UP001156601">
    <property type="component" value="Unassembled WGS sequence"/>
</dbReference>
<feature type="signal peptide" evidence="1">
    <location>
        <begin position="1"/>
        <end position="24"/>
    </location>
</feature>